<dbReference type="Pfam" id="PF13635">
    <property type="entry name" value="DUF4143"/>
    <property type="match status" value="1"/>
</dbReference>
<feature type="domain" description="AAA" evidence="1">
    <location>
        <begin position="12"/>
        <end position="134"/>
    </location>
</feature>
<sequence length="388" mass="45261">MIKRQIKLPKTRSFFLFGPRQTGKTTLIQQLFAKKIYSINLLLNDQFFKYSKQPGLLRYEVEKKLKTKEIETVFVDEIQRLPLLLNEVQYLLDNHRMKFILTGSSCRKLKRGGANLLGGRAVQRFLFPFTWNEIKEYMELQEILHFGSLPHIFNQKSVQDKKDALKSYCDIYLREEIQAESIVRNLGSFSRFLDMAASQFGEIISFSNIARECQLPVMTVKSYYGILEDTLLGFRLEPWRKSIRKRLAAHPKFYLFDNGVTNAINKYLASISDPFLQGRLFEQFIIQETYRCLAYAQSETQMFFWQTNTGAEVDLLLVKNKTIKAAIEIKKSKTITGASLSGLRSFRAENKRVPCYIVCDCDQPYTLKGVEIINWQDYLQTILNKYII</sequence>
<dbReference type="SUPFAM" id="SSF52540">
    <property type="entry name" value="P-loop containing nucleoside triphosphate hydrolases"/>
    <property type="match status" value="1"/>
</dbReference>
<proteinExistence type="predicted"/>
<reference evidence="3 4" key="1">
    <citation type="submission" date="2017-09" db="EMBL/GenBank/DDBJ databases">
        <title>Depth-based differentiation of microbial function through sediment-hosted aquifers and enrichment of novel symbionts in the deep terrestrial subsurface.</title>
        <authorList>
            <person name="Probst A.J."/>
            <person name="Ladd B."/>
            <person name="Jarett J.K."/>
            <person name="Geller-Mcgrath D.E."/>
            <person name="Sieber C.M."/>
            <person name="Emerson J.B."/>
            <person name="Anantharaman K."/>
            <person name="Thomas B.C."/>
            <person name="Malmstrom R."/>
            <person name="Stieglmeier M."/>
            <person name="Klingl A."/>
            <person name="Woyke T."/>
            <person name="Ryan C.M."/>
            <person name="Banfield J.F."/>
        </authorList>
    </citation>
    <scope>NUCLEOTIDE SEQUENCE [LARGE SCALE GENOMIC DNA]</scope>
    <source>
        <strain evidence="3">CG23_combo_of_CG06-09_8_20_14_all_48_7</strain>
    </source>
</reference>
<feature type="domain" description="DUF4143" evidence="2">
    <location>
        <begin position="176"/>
        <end position="332"/>
    </location>
</feature>
<evidence type="ECO:0000259" key="1">
    <source>
        <dbReference type="Pfam" id="PF13173"/>
    </source>
</evidence>
<comment type="caution">
    <text evidence="3">The sequence shown here is derived from an EMBL/GenBank/DDBJ whole genome shotgun (WGS) entry which is preliminary data.</text>
</comment>
<dbReference type="InterPro" id="IPR027417">
    <property type="entry name" value="P-loop_NTPase"/>
</dbReference>
<evidence type="ECO:0000259" key="2">
    <source>
        <dbReference type="Pfam" id="PF13635"/>
    </source>
</evidence>
<dbReference type="Pfam" id="PF13173">
    <property type="entry name" value="AAA_14"/>
    <property type="match status" value="1"/>
</dbReference>
<organism evidence="3 4">
    <name type="scientific">bacterium (Candidatus Ratteibacteria) CG23_combo_of_CG06-09_8_20_14_all_48_7</name>
    <dbReference type="NCBI Taxonomy" id="2014292"/>
    <lineage>
        <taxon>Bacteria</taxon>
        <taxon>Candidatus Ratteibacteria</taxon>
    </lineage>
</organism>
<evidence type="ECO:0000313" key="3">
    <source>
        <dbReference type="EMBL" id="PIP15911.1"/>
    </source>
</evidence>
<protein>
    <submittedName>
        <fullName evidence="3">ATPase</fullName>
    </submittedName>
</protein>
<dbReference type="PANTHER" id="PTHR43566:SF2">
    <property type="entry name" value="DUF4143 DOMAIN-CONTAINING PROTEIN"/>
    <property type="match status" value="1"/>
</dbReference>
<dbReference type="PANTHER" id="PTHR43566">
    <property type="entry name" value="CONSERVED PROTEIN"/>
    <property type="match status" value="1"/>
</dbReference>
<dbReference type="InterPro" id="IPR041682">
    <property type="entry name" value="AAA_14"/>
</dbReference>
<gene>
    <name evidence="3" type="ORF">COX46_04730</name>
</gene>
<evidence type="ECO:0000313" key="4">
    <source>
        <dbReference type="Proteomes" id="UP000230392"/>
    </source>
</evidence>
<accession>A0A2G9YBJ0</accession>
<dbReference type="InterPro" id="IPR025420">
    <property type="entry name" value="DUF4143"/>
</dbReference>
<dbReference type="EMBL" id="PCRF01000232">
    <property type="protein sequence ID" value="PIP15911.1"/>
    <property type="molecule type" value="Genomic_DNA"/>
</dbReference>
<dbReference type="AlphaFoldDB" id="A0A2G9YBJ0"/>
<dbReference type="Gene3D" id="3.40.50.300">
    <property type="entry name" value="P-loop containing nucleotide triphosphate hydrolases"/>
    <property type="match status" value="1"/>
</dbReference>
<name>A0A2G9YBJ0_9BACT</name>
<dbReference type="Proteomes" id="UP000230392">
    <property type="component" value="Unassembled WGS sequence"/>
</dbReference>